<keyword evidence="2" id="KW-0813">Transport</keyword>
<dbReference type="RefSeq" id="WP_175370809.1">
    <property type="nucleotide sequence ID" value="NZ_JABWCS010000198.1"/>
</dbReference>
<feature type="transmembrane region" description="Helical" evidence="6">
    <location>
        <begin position="201"/>
        <end position="224"/>
    </location>
</feature>
<sequence>MPIVLLLAALFLASLNMRPVITSVAPLLSNIQGDLGMSGLSASLLTTLPVLCMGVFAPLAVKISRKIGMERAILYSMVLIGAATAARVVTNSSGILILTAFLSGIGIGIAGPLLSGFIKAHFPSGSALVSVYSASLVFGASLAAGLSVPLYTLLGNSWQKSLAIWAILAIAAILVWWKVASKPVPVNNSADFTLPLTNKRAWLLTVFFGMMASIFYSLTAWLAPIVSSMGYTRHEAGNLLTLFTLIQIPVSIIIPILVAKYKRRTFWLVLCSLFELVGIITLISAVSPFLSAILLGIGAGGLFPLALMLPIIEAKRAEEVSSWSAMNQGGGYILGAAGPLLIGRIYDWTGEFRLALIGLMIVIVLMIGVQLWIGRGSKSPVAAVTGNPEPTRP</sequence>
<feature type="transmembrane region" description="Helical" evidence="6">
    <location>
        <begin position="38"/>
        <end position="60"/>
    </location>
</feature>
<keyword evidence="5 6" id="KW-0472">Membrane</keyword>
<dbReference type="Pfam" id="PF07690">
    <property type="entry name" value="MFS_1"/>
    <property type="match status" value="1"/>
</dbReference>
<feature type="domain" description="Major facilitator superfamily (MFS) profile" evidence="7">
    <location>
        <begin position="2"/>
        <end position="378"/>
    </location>
</feature>
<dbReference type="Proteomes" id="UP000564806">
    <property type="component" value="Unassembled WGS sequence"/>
</dbReference>
<feature type="transmembrane region" description="Helical" evidence="6">
    <location>
        <begin position="72"/>
        <end position="89"/>
    </location>
</feature>
<dbReference type="InterPro" id="IPR052524">
    <property type="entry name" value="MFS_Cyanate_Porter"/>
</dbReference>
<dbReference type="InterPro" id="IPR011701">
    <property type="entry name" value="MFS"/>
</dbReference>
<evidence type="ECO:0000313" key="8">
    <source>
        <dbReference type="EMBL" id="NUU60202.1"/>
    </source>
</evidence>
<evidence type="ECO:0000313" key="9">
    <source>
        <dbReference type="Proteomes" id="UP000564806"/>
    </source>
</evidence>
<dbReference type="SUPFAM" id="SSF103473">
    <property type="entry name" value="MFS general substrate transporter"/>
    <property type="match status" value="1"/>
</dbReference>
<name>A0A850ENN0_9BACL</name>
<protein>
    <submittedName>
        <fullName evidence="8">MFS transporter</fullName>
    </submittedName>
</protein>
<dbReference type="PANTHER" id="PTHR23523:SF2">
    <property type="entry name" value="2-NITROIMIDAZOLE TRANSPORTER"/>
    <property type="match status" value="1"/>
</dbReference>
<feature type="transmembrane region" description="Helical" evidence="6">
    <location>
        <begin position="265"/>
        <end position="283"/>
    </location>
</feature>
<feature type="transmembrane region" description="Helical" evidence="6">
    <location>
        <begin position="127"/>
        <end position="150"/>
    </location>
</feature>
<evidence type="ECO:0000256" key="2">
    <source>
        <dbReference type="ARBA" id="ARBA00022448"/>
    </source>
</evidence>
<dbReference type="GO" id="GO:0005886">
    <property type="term" value="C:plasma membrane"/>
    <property type="evidence" value="ECO:0007669"/>
    <property type="project" value="UniProtKB-SubCell"/>
</dbReference>
<feature type="transmembrane region" description="Helical" evidence="6">
    <location>
        <begin position="236"/>
        <end position="258"/>
    </location>
</feature>
<evidence type="ECO:0000256" key="5">
    <source>
        <dbReference type="ARBA" id="ARBA00023136"/>
    </source>
</evidence>
<feature type="transmembrane region" description="Helical" evidence="6">
    <location>
        <begin position="95"/>
        <end position="115"/>
    </location>
</feature>
<keyword evidence="4 6" id="KW-1133">Transmembrane helix</keyword>
<dbReference type="EMBL" id="JABWCS010000198">
    <property type="protein sequence ID" value="NUU60202.1"/>
    <property type="molecule type" value="Genomic_DNA"/>
</dbReference>
<keyword evidence="9" id="KW-1185">Reference proteome</keyword>
<accession>A0A850ENN0</accession>
<feature type="transmembrane region" description="Helical" evidence="6">
    <location>
        <begin position="162"/>
        <end position="180"/>
    </location>
</feature>
<evidence type="ECO:0000256" key="1">
    <source>
        <dbReference type="ARBA" id="ARBA00004651"/>
    </source>
</evidence>
<dbReference type="Gene3D" id="1.20.1250.20">
    <property type="entry name" value="MFS general substrate transporter like domains"/>
    <property type="match status" value="2"/>
</dbReference>
<evidence type="ECO:0000256" key="3">
    <source>
        <dbReference type="ARBA" id="ARBA00022692"/>
    </source>
</evidence>
<dbReference type="PROSITE" id="PS50850">
    <property type="entry name" value="MFS"/>
    <property type="match status" value="1"/>
</dbReference>
<evidence type="ECO:0000259" key="7">
    <source>
        <dbReference type="PROSITE" id="PS50850"/>
    </source>
</evidence>
<proteinExistence type="predicted"/>
<comment type="subcellular location">
    <subcellularLocation>
        <location evidence="1">Cell membrane</location>
        <topology evidence="1">Multi-pass membrane protein</topology>
    </subcellularLocation>
</comment>
<evidence type="ECO:0000256" key="4">
    <source>
        <dbReference type="ARBA" id="ARBA00022989"/>
    </source>
</evidence>
<dbReference type="GO" id="GO:0022857">
    <property type="term" value="F:transmembrane transporter activity"/>
    <property type="evidence" value="ECO:0007669"/>
    <property type="project" value="InterPro"/>
</dbReference>
<gene>
    <name evidence="8" type="ORF">HPT30_07580</name>
</gene>
<organism evidence="8 9">
    <name type="scientific">Paenibacillus agri</name>
    <dbReference type="NCBI Taxonomy" id="2744309"/>
    <lineage>
        <taxon>Bacteria</taxon>
        <taxon>Bacillati</taxon>
        <taxon>Bacillota</taxon>
        <taxon>Bacilli</taxon>
        <taxon>Bacillales</taxon>
        <taxon>Paenibacillaceae</taxon>
        <taxon>Paenibacillus</taxon>
    </lineage>
</organism>
<feature type="transmembrane region" description="Helical" evidence="6">
    <location>
        <begin position="329"/>
        <end position="346"/>
    </location>
</feature>
<evidence type="ECO:0000256" key="6">
    <source>
        <dbReference type="SAM" id="Phobius"/>
    </source>
</evidence>
<comment type="caution">
    <text evidence="8">The sequence shown here is derived from an EMBL/GenBank/DDBJ whole genome shotgun (WGS) entry which is preliminary data.</text>
</comment>
<dbReference type="InterPro" id="IPR036259">
    <property type="entry name" value="MFS_trans_sf"/>
</dbReference>
<reference evidence="8" key="1">
    <citation type="submission" date="2020-06" db="EMBL/GenBank/DDBJ databases">
        <title>Paenibacillus sp. nov., isolated from soil.</title>
        <authorList>
            <person name="Seo Y.L."/>
        </authorList>
    </citation>
    <scope>NUCLEOTIDE SEQUENCE [LARGE SCALE GENOMIC DNA]</scope>
    <source>
        <strain evidence="8">JW14</strain>
    </source>
</reference>
<dbReference type="AlphaFoldDB" id="A0A850ENN0"/>
<dbReference type="PANTHER" id="PTHR23523">
    <property type="match status" value="1"/>
</dbReference>
<keyword evidence="3 6" id="KW-0812">Transmembrane</keyword>
<feature type="transmembrane region" description="Helical" evidence="6">
    <location>
        <begin position="352"/>
        <end position="373"/>
    </location>
</feature>
<dbReference type="InterPro" id="IPR020846">
    <property type="entry name" value="MFS_dom"/>
</dbReference>
<feature type="transmembrane region" description="Helical" evidence="6">
    <location>
        <begin position="289"/>
        <end position="309"/>
    </location>
</feature>